<organism evidence="2 3">
    <name type="scientific">Orbilia ellipsospora</name>
    <dbReference type="NCBI Taxonomy" id="2528407"/>
    <lineage>
        <taxon>Eukaryota</taxon>
        <taxon>Fungi</taxon>
        <taxon>Dikarya</taxon>
        <taxon>Ascomycota</taxon>
        <taxon>Pezizomycotina</taxon>
        <taxon>Orbiliomycetes</taxon>
        <taxon>Orbiliales</taxon>
        <taxon>Orbiliaceae</taxon>
        <taxon>Orbilia</taxon>
    </lineage>
</organism>
<feature type="compositionally biased region" description="Basic and acidic residues" evidence="1">
    <location>
        <begin position="122"/>
        <end position="136"/>
    </location>
</feature>
<gene>
    <name evidence="2" type="ORF">TWF694_009040</name>
</gene>
<name>A0AAV9XGG1_9PEZI</name>
<reference evidence="2 3" key="1">
    <citation type="submission" date="2019-10" db="EMBL/GenBank/DDBJ databases">
        <authorList>
            <person name="Palmer J.M."/>
        </authorList>
    </citation>
    <scope>NUCLEOTIDE SEQUENCE [LARGE SCALE GENOMIC DNA]</scope>
    <source>
        <strain evidence="2 3">TWF694</strain>
    </source>
</reference>
<accession>A0AAV9XGG1</accession>
<dbReference type="EMBL" id="JAVHJO010000005">
    <property type="protein sequence ID" value="KAK6540224.1"/>
    <property type="molecule type" value="Genomic_DNA"/>
</dbReference>
<keyword evidence="3" id="KW-1185">Reference proteome</keyword>
<evidence type="ECO:0000256" key="1">
    <source>
        <dbReference type="SAM" id="MobiDB-lite"/>
    </source>
</evidence>
<sequence>MPEIFRPATQAIIETVYQKAKLPLDRIVNFRFSDVKEKPENSVQKELWAAMRGIPEILAASEMLYKYRHSFYDAEISAIHWTLQDTDFPIHKGEKSALIVLELQRPEGGDSENNNNNNNSNDDIREPSTESEVSRETIFKKAVSNGKDRWRATLLRESLWHSAEGPDKSLQILPETLFFDYSWTGGQVYPFSFFIETIKSGSPGNRWPSEEQAVSDGATWRKINIMQSFSGGYVGAQIVFRAAASTDEHHFAFWWSQDALDNQALSQWVYQCWAIGSNDQPSQELLEDYELTPLRIPNTYLKYITIWNIENWETIVILQAIYERSGLSLSNVETSFSLIFDEWTPGNDPDDFWLELWDALVGTFEIREINSMCQDHPVGLRKAKISKISFTFHVPPSGNGNPKRASILIELSFDHQYNEEIVAGRPPELKLIEEDLREQASQRLDMLGLQSQIKIKILSTQIVPNPFEKSLKGLTNYQPSNKPSYIELQTIDSIEDERGYSHEYTYRFAMSSTENHLLLESITAPPPKERSRLLVERDIYTALGSVLFSAWFSQEGWSKIAEITFKQVSNTGEQLILRYLGNEGDTSAFINGSDEWEDFIPGFFATTEGNAIGKFIQEHSDFLISSIIHSIEIGRHSQGGPSDIFIFIQFEYPFLQSSLAGGNNQLLPAEDRDLLPPVMIGNQVVEILDSGQQEIQETLRLERSFIVGTNNRDQYARIFSMELRGSHWVTRYVDRKSAAETFLLGYDIKVLGKIDDPSYPLFESATDFFTPENLVPYFIAGKIAKSASYPHFHLSVVAKKRKDYTYQLSVCQKTGSVIMLNAPDEKFSTEDSAKQGNISDIIFAAWKYYWNSGKVIIGTLPSNLPKALPEDSSIAGIRFVSFLTVSKTSTKILNLVYREYSDLVQPSGLLVVSYPDFQFPTKTFLSIFNYNKADTGPSTHPLFTENFSLRMTKLWLTLTGLPETLAVNEVFLRHNLEMDEPNDCPLVVSTIVIVWEKDDGAGANGEMVAKILYRLDKPRRKWETSDVPSGFHLAAPGSRSFQQLSESSPWLTIGITGEQLNYKLVWGGATHRRPDDVIPLDLKHYHVKQAVTSERLPDLLKIGLRSALNDEAFALRLYLGNTPQVSPGAEIVGGAYTSTKIHPVDREVLFEIWAGPNTRLQHLILRQYPIFDNLGDSEAYSFSSQRVSELSEIVFEVWRAHVPALSDLVSAGSSDFPQLELLTLENLGSATIQMINYIWGRISMGSVGPISIFVRNPVYRFTKSRENALGLYLRRPVDQFASWNLLFGAPEVASVAYMLHRYCNSFGQRYIHDIHVVQSSSDNSIRIFLRILPAVRIVNTISSI</sequence>
<evidence type="ECO:0000313" key="3">
    <source>
        <dbReference type="Proteomes" id="UP001365542"/>
    </source>
</evidence>
<protein>
    <submittedName>
        <fullName evidence="2">Uncharacterized protein</fullName>
    </submittedName>
</protein>
<dbReference type="Proteomes" id="UP001365542">
    <property type="component" value="Unassembled WGS sequence"/>
</dbReference>
<feature type="region of interest" description="Disordered" evidence="1">
    <location>
        <begin position="106"/>
        <end position="136"/>
    </location>
</feature>
<feature type="compositionally biased region" description="Low complexity" evidence="1">
    <location>
        <begin position="111"/>
        <end position="121"/>
    </location>
</feature>
<comment type="caution">
    <text evidence="2">The sequence shown here is derived from an EMBL/GenBank/DDBJ whole genome shotgun (WGS) entry which is preliminary data.</text>
</comment>
<evidence type="ECO:0000313" key="2">
    <source>
        <dbReference type="EMBL" id="KAK6540224.1"/>
    </source>
</evidence>
<proteinExistence type="predicted"/>